<gene>
    <name evidence="1" type="ORF">S03H2_55106</name>
</gene>
<name>X1IS59_9ZZZZ</name>
<feature type="non-terminal residue" evidence="1">
    <location>
        <position position="1"/>
    </location>
</feature>
<reference evidence="1" key="1">
    <citation type="journal article" date="2014" name="Front. Microbiol.">
        <title>High frequency of phylogenetically diverse reductive dehalogenase-homologous genes in deep subseafloor sedimentary metagenomes.</title>
        <authorList>
            <person name="Kawai M."/>
            <person name="Futagami T."/>
            <person name="Toyoda A."/>
            <person name="Takaki Y."/>
            <person name="Nishi S."/>
            <person name="Hori S."/>
            <person name="Arai W."/>
            <person name="Tsubouchi T."/>
            <person name="Morono Y."/>
            <person name="Uchiyama I."/>
            <person name="Ito T."/>
            <person name="Fujiyama A."/>
            <person name="Inagaki F."/>
            <person name="Takami H."/>
        </authorList>
    </citation>
    <scope>NUCLEOTIDE SEQUENCE</scope>
    <source>
        <strain evidence="1">Expedition CK06-06</strain>
    </source>
</reference>
<accession>X1IS59</accession>
<dbReference type="EMBL" id="BARU01035178">
    <property type="protein sequence ID" value="GAH72080.1"/>
    <property type="molecule type" value="Genomic_DNA"/>
</dbReference>
<sequence length="53" mass="5853">SDIGAYEGEPICGKITWKITNPAYAPKNGGEQQALEKMQKLMKNLRKGVSDED</sequence>
<evidence type="ECO:0000313" key="1">
    <source>
        <dbReference type="EMBL" id="GAH72080.1"/>
    </source>
</evidence>
<protein>
    <submittedName>
        <fullName evidence="1">Uncharacterized protein</fullName>
    </submittedName>
</protein>
<proteinExistence type="predicted"/>
<comment type="caution">
    <text evidence="1">The sequence shown here is derived from an EMBL/GenBank/DDBJ whole genome shotgun (WGS) entry which is preliminary data.</text>
</comment>
<organism evidence="1">
    <name type="scientific">marine sediment metagenome</name>
    <dbReference type="NCBI Taxonomy" id="412755"/>
    <lineage>
        <taxon>unclassified sequences</taxon>
        <taxon>metagenomes</taxon>
        <taxon>ecological metagenomes</taxon>
    </lineage>
</organism>
<dbReference type="AlphaFoldDB" id="X1IS59"/>